<evidence type="ECO:0000313" key="3">
    <source>
        <dbReference type="Proteomes" id="UP001189429"/>
    </source>
</evidence>
<dbReference type="Proteomes" id="UP001189429">
    <property type="component" value="Unassembled WGS sequence"/>
</dbReference>
<dbReference type="InterPro" id="IPR036397">
    <property type="entry name" value="RNaseH_sf"/>
</dbReference>
<dbReference type="Gene3D" id="3.30.420.10">
    <property type="entry name" value="Ribonuclease H-like superfamily/Ribonuclease H"/>
    <property type="match status" value="1"/>
</dbReference>
<comment type="caution">
    <text evidence="2">The sequence shown here is derived from an EMBL/GenBank/DDBJ whole genome shotgun (WGS) entry which is preliminary data.</text>
</comment>
<evidence type="ECO:0000256" key="1">
    <source>
        <dbReference type="SAM" id="MobiDB-lite"/>
    </source>
</evidence>
<accession>A0ABN9TGW0</accession>
<gene>
    <name evidence="2" type="ORF">PCOR1329_LOCUS39003</name>
</gene>
<organism evidence="2 3">
    <name type="scientific">Prorocentrum cordatum</name>
    <dbReference type="NCBI Taxonomy" id="2364126"/>
    <lineage>
        <taxon>Eukaryota</taxon>
        <taxon>Sar</taxon>
        <taxon>Alveolata</taxon>
        <taxon>Dinophyceae</taxon>
        <taxon>Prorocentrales</taxon>
        <taxon>Prorocentraceae</taxon>
        <taxon>Prorocentrum</taxon>
    </lineage>
</organism>
<feature type="region of interest" description="Disordered" evidence="1">
    <location>
        <begin position="560"/>
        <end position="596"/>
    </location>
</feature>
<evidence type="ECO:0000313" key="2">
    <source>
        <dbReference type="EMBL" id="CAK0845119.1"/>
    </source>
</evidence>
<sequence>MFNQKRQWPRLLLLRCISLTPKHEQATAAAALRKIAVSSVLYRAWSSAVARKLLVWSRARFVHPGIEGGVPGPEPADFFLEVAFELEAASVDGVALAGGTANVIKFFDRIPRALVNYLRIQLGAPAGCVHAWMDHLRSAIRFVRVRGGIGVGRRAAAGAANGAAGILTARVAAQSLPDALPIQLLRKTWSDADWAPGHPAGPSGLARGHLLACCRQEVECLIAEATADYASRRAAAARPELANLGRVDAATTLGCSRDLGDLAAGALFARLAGLVHAQKVFAKIAGDEDDAACPCGAEVETLSRRCRRCCLRSVERADIPEIADPAQVDDALATFGIGSEFFGPTSSCASAAPPDWLALRMYVDDDGHINFFSDGSTDPADDARWRVAGKGAVFRACEAGGSLRWRLWHPPLPGPVQTITRAELVPLVMLATTVDHDFRVWVDDKSVVDEARARVATAGRGLPGCYAARPNGDLWLQFDEAHRARPARRAAVTNIKAHTERNDARTAMGAYLWGGSDRADAAAKRGRSAHEGARDTARAEVQRVAALARRVQRSQLAAQRRMLDARSGDDPVQGDDAFGGSVSDVNGESDDLPSRHPLAYGSARVVELAMLYEIQTRTRLPVKTGPGKCLLPDWRTLAAVLSRALKEKGMLVQAVIKVLEQHGAGFAESPAHALSMRPQMHPRALGAQLETFFWGPAVRKSKLQMGHVFTTAPGGAPLIDVAERAIGADPLSERLVLHGSARSAFEQADLDLWVAELRRPGGPRPARCR</sequence>
<dbReference type="EMBL" id="CAUYUJ010014716">
    <property type="protein sequence ID" value="CAK0845119.1"/>
    <property type="molecule type" value="Genomic_DNA"/>
</dbReference>
<proteinExistence type="predicted"/>
<name>A0ABN9TGW0_9DINO</name>
<keyword evidence="3" id="KW-1185">Reference proteome</keyword>
<protein>
    <submittedName>
        <fullName evidence="2">Uncharacterized protein</fullName>
    </submittedName>
</protein>
<reference evidence="2" key="1">
    <citation type="submission" date="2023-10" db="EMBL/GenBank/DDBJ databases">
        <authorList>
            <person name="Chen Y."/>
            <person name="Shah S."/>
            <person name="Dougan E. K."/>
            <person name="Thang M."/>
            <person name="Chan C."/>
        </authorList>
    </citation>
    <scope>NUCLEOTIDE SEQUENCE [LARGE SCALE GENOMIC DNA]</scope>
</reference>